<evidence type="ECO:0000256" key="7">
    <source>
        <dbReference type="ARBA" id="ARBA00047989"/>
    </source>
</evidence>
<dbReference type="HOGENOM" id="CLU_065784_0_2_0"/>
<evidence type="ECO:0000256" key="9">
    <source>
        <dbReference type="ARBA" id="ARBA00049893"/>
    </source>
</evidence>
<comment type="catalytic activity">
    <reaction evidence="7">
        <text>adenosine + H2O + H(+) = inosine + NH4(+)</text>
        <dbReference type="Rhea" id="RHEA:24408"/>
        <dbReference type="ChEBI" id="CHEBI:15377"/>
        <dbReference type="ChEBI" id="CHEBI:15378"/>
        <dbReference type="ChEBI" id="CHEBI:16335"/>
        <dbReference type="ChEBI" id="CHEBI:17596"/>
        <dbReference type="ChEBI" id="CHEBI:28938"/>
        <dbReference type="EC" id="3.5.4.4"/>
    </reaction>
    <physiologicalReaction direction="left-to-right" evidence="7">
        <dbReference type="Rhea" id="RHEA:24409"/>
    </physiologicalReaction>
</comment>
<dbReference type="NCBIfam" id="TIGR00726">
    <property type="entry name" value="peptidoglycan editing factor PgeF"/>
    <property type="match status" value="1"/>
</dbReference>
<dbReference type="Gene3D" id="3.60.140.10">
    <property type="entry name" value="CNF1/YfiH-like putative cysteine hydrolases"/>
    <property type="match status" value="1"/>
</dbReference>
<protein>
    <recommendedName>
        <fullName evidence="10">Purine nucleoside phosphorylase</fullName>
    </recommendedName>
</protein>
<gene>
    <name evidence="11" type="ORF">FSCG_01823</name>
</gene>
<dbReference type="Proteomes" id="UP000004925">
    <property type="component" value="Unassembled WGS sequence"/>
</dbReference>
<dbReference type="InterPro" id="IPR011324">
    <property type="entry name" value="Cytotoxic_necrot_fac-like_cat"/>
</dbReference>
<dbReference type="InterPro" id="IPR003730">
    <property type="entry name" value="Cu_polyphenol_OxRdtase"/>
</dbReference>
<dbReference type="PANTHER" id="PTHR30616">
    <property type="entry name" value="UNCHARACTERIZED PROTEIN YFIH"/>
    <property type="match status" value="1"/>
</dbReference>
<keyword evidence="3" id="KW-0808">Transferase</keyword>
<comment type="catalytic activity">
    <reaction evidence="9">
        <text>S-methyl-5'-thioadenosine + phosphate = 5-(methylsulfanyl)-alpha-D-ribose 1-phosphate + adenine</text>
        <dbReference type="Rhea" id="RHEA:11852"/>
        <dbReference type="ChEBI" id="CHEBI:16708"/>
        <dbReference type="ChEBI" id="CHEBI:17509"/>
        <dbReference type="ChEBI" id="CHEBI:43474"/>
        <dbReference type="ChEBI" id="CHEBI:58533"/>
        <dbReference type="EC" id="2.4.2.28"/>
    </reaction>
    <physiologicalReaction direction="left-to-right" evidence="9">
        <dbReference type="Rhea" id="RHEA:11853"/>
    </physiologicalReaction>
</comment>
<comment type="catalytic activity">
    <reaction evidence="8">
        <text>adenosine + phosphate = alpha-D-ribose 1-phosphate + adenine</text>
        <dbReference type="Rhea" id="RHEA:27642"/>
        <dbReference type="ChEBI" id="CHEBI:16335"/>
        <dbReference type="ChEBI" id="CHEBI:16708"/>
        <dbReference type="ChEBI" id="CHEBI:43474"/>
        <dbReference type="ChEBI" id="CHEBI:57720"/>
        <dbReference type="EC" id="2.4.2.1"/>
    </reaction>
    <physiologicalReaction direction="left-to-right" evidence="8">
        <dbReference type="Rhea" id="RHEA:27643"/>
    </physiologicalReaction>
</comment>
<dbReference type="CDD" id="cd16833">
    <property type="entry name" value="YfiH"/>
    <property type="match status" value="1"/>
</dbReference>
<dbReference type="EMBL" id="ACDE02000022">
    <property type="protein sequence ID" value="EEO41110.1"/>
    <property type="molecule type" value="Genomic_DNA"/>
</dbReference>
<sequence>MNYTDKDIKDFDDYIEFTTFNKFNIKILFTKKHYGSVPEKSREEVAEDFSLKDKIMVSSHQTHSDNVVLVGENTDITYFENTDGILTSNKNVAILTKYADCLPIFIYDEESKIFGAVHSGWKGTYQEIVKRAIEKINPKNLSTINILFGIGISCENYKVGVEFYEQFRNKFSKEIVEKTFSIKDGDFYFNNQLFNYYLLKNYGVKENKIFLNNRCTFKENFHSFRRDKELSGRNGAIMFMEV</sequence>
<dbReference type="PANTHER" id="PTHR30616:SF2">
    <property type="entry name" value="PURINE NUCLEOSIDE PHOSPHORYLASE LACC1"/>
    <property type="match status" value="1"/>
</dbReference>
<evidence type="ECO:0000256" key="5">
    <source>
        <dbReference type="ARBA" id="ARBA00022801"/>
    </source>
</evidence>
<keyword evidence="5" id="KW-0378">Hydrolase</keyword>
<evidence type="ECO:0000256" key="1">
    <source>
        <dbReference type="ARBA" id="ARBA00000553"/>
    </source>
</evidence>
<evidence type="ECO:0000256" key="3">
    <source>
        <dbReference type="ARBA" id="ARBA00022679"/>
    </source>
</evidence>
<dbReference type="RefSeq" id="WP_008803521.1">
    <property type="nucleotide sequence ID" value="NZ_KQ235738.1"/>
</dbReference>
<reference evidence="11 12" key="1">
    <citation type="submission" date="2011-10" db="EMBL/GenBank/DDBJ databases">
        <title>The Genome Sequence of Fusobacterium sp. 4_1_13.</title>
        <authorList>
            <consortium name="The Broad Institute Genome Sequencing Platform"/>
            <person name="Earl A."/>
            <person name="Ward D."/>
            <person name="Feldgarden M."/>
            <person name="Gevers D."/>
            <person name="Strauss J."/>
            <person name="Ambrose C."/>
            <person name="Allen-Vercoe E."/>
            <person name="Young S.K."/>
            <person name="Zeng Q."/>
            <person name="Gargeya S."/>
            <person name="Fitzgerald M."/>
            <person name="Haas B."/>
            <person name="Abouelleil A."/>
            <person name="Alvarado L."/>
            <person name="Arachchi H.M."/>
            <person name="Berlin A."/>
            <person name="Brown A."/>
            <person name="Chapman S.B."/>
            <person name="Chen Z."/>
            <person name="Dunbar C."/>
            <person name="Freedman E."/>
            <person name="Gearin G."/>
            <person name="Goldberg J."/>
            <person name="Griggs A."/>
            <person name="Gujja S."/>
            <person name="Heiman D."/>
            <person name="Howarth C."/>
            <person name="Larson L."/>
            <person name="Lui A."/>
            <person name="MacDonald P.J."/>
            <person name="Montmayeur A."/>
            <person name="Murphy C."/>
            <person name="Neiman D."/>
            <person name="Pearson M."/>
            <person name="Priest M."/>
            <person name="Roberts A."/>
            <person name="Saif S."/>
            <person name="Shea T."/>
            <person name="Shenoy N."/>
            <person name="Sisk P."/>
            <person name="Stolte C."/>
            <person name="Sykes S."/>
            <person name="Wortman J."/>
            <person name="Nusbaum C."/>
            <person name="Birren B."/>
        </authorList>
    </citation>
    <scope>NUCLEOTIDE SEQUENCE [LARGE SCALE GENOMIC DNA]</scope>
    <source>
        <strain evidence="11 12">4_1_13</strain>
    </source>
</reference>
<evidence type="ECO:0000256" key="6">
    <source>
        <dbReference type="ARBA" id="ARBA00022833"/>
    </source>
</evidence>
<dbReference type="GO" id="GO:0017061">
    <property type="term" value="F:S-methyl-5-thioadenosine phosphorylase activity"/>
    <property type="evidence" value="ECO:0007669"/>
    <property type="project" value="UniProtKB-EC"/>
</dbReference>
<proteinExistence type="inferred from homology"/>
<evidence type="ECO:0000256" key="10">
    <source>
        <dbReference type="RuleBase" id="RU361274"/>
    </source>
</evidence>
<dbReference type="eggNOG" id="COG1496">
    <property type="taxonomic scope" value="Bacteria"/>
</dbReference>
<dbReference type="SUPFAM" id="SSF64438">
    <property type="entry name" value="CNF1/YfiH-like putative cysteine hydrolases"/>
    <property type="match status" value="1"/>
</dbReference>
<evidence type="ECO:0000313" key="12">
    <source>
        <dbReference type="Proteomes" id="UP000004925"/>
    </source>
</evidence>
<keyword evidence="4" id="KW-0479">Metal-binding</keyword>
<evidence type="ECO:0000256" key="4">
    <source>
        <dbReference type="ARBA" id="ARBA00022723"/>
    </source>
</evidence>
<keyword evidence="6" id="KW-0862">Zinc</keyword>
<evidence type="ECO:0000256" key="2">
    <source>
        <dbReference type="ARBA" id="ARBA00007353"/>
    </source>
</evidence>
<comment type="caution">
    <text evidence="11">The sequence shown here is derived from an EMBL/GenBank/DDBJ whole genome shotgun (WGS) entry which is preliminary data.</text>
</comment>
<dbReference type="GO" id="GO:0016787">
    <property type="term" value="F:hydrolase activity"/>
    <property type="evidence" value="ECO:0007669"/>
    <property type="project" value="UniProtKB-KW"/>
</dbReference>
<accession>A0A0M1VXB6</accession>
<organism evidence="11 12">
    <name type="scientific">Fusobacterium vincentii 4_1_13</name>
    <dbReference type="NCBI Taxonomy" id="469606"/>
    <lineage>
        <taxon>Bacteria</taxon>
        <taxon>Fusobacteriati</taxon>
        <taxon>Fusobacteriota</taxon>
        <taxon>Fusobacteriia</taxon>
        <taxon>Fusobacteriales</taxon>
        <taxon>Fusobacteriaceae</taxon>
        <taxon>Fusobacterium</taxon>
    </lineage>
</organism>
<comment type="catalytic activity">
    <reaction evidence="1">
        <text>inosine + phosphate = alpha-D-ribose 1-phosphate + hypoxanthine</text>
        <dbReference type="Rhea" id="RHEA:27646"/>
        <dbReference type="ChEBI" id="CHEBI:17368"/>
        <dbReference type="ChEBI" id="CHEBI:17596"/>
        <dbReference type="ChEBI" id="CHEBI:43474"/>
        <dbReference type="ChEBI" id="CHEBI:57720"/>
        <dbReference type="EC" id="2.4.2.1"/>
    </reaction>
    <physiologicalReaction direction="left-to-right" evidence="1">
        <dbReference type="Rhea" id="RHEA:27647"/>
    </physiologicalReaction>
</comment>
<dbReference type="AlphaFoldDB" id="A0A0M1VXB6"/>
<dbReference type="Pfam" id="PF02578">
    <property type="entry name" value="Cu-oxidase_4"/>
    <property type="match status" value="1"/>
</dbReference>
<evidence type="ECO:0000313" key="11">
    <source>
        <dbReference type="EMBL" id="EEO41110.1"/>
    </source>
</evidence>
<comment type="similarity">
    <text evidence="2 10">Belongs to the purine nucleoside phosphorylase YfiH/LACC1 family.</text>
</comment>
<name>A0A0M1VXB6_FUSVC</name>
<dbReference type="InterPro" id="IPR038371">
    <property type="entry name" value="Cu_polyphenol_OxRdtase_sf"/>
</dbReference>
<dbReference type="GO" id="GO:0005507">
    <property type="term" value="F:copper ion binding"/>
    <property type="evidence" value="ECO:0007669"/>
    <property type="project" value="TreeGrafter"/>
</dbReference>
<evidence type="ECO:0000256" key="8">
    <source>
        <dbReference type="ARBA" id="ARBA00048968"/>
    </source>
</evidence>